<feature type="domain" description="Roadblock/LAMTOR2" evidence="1">
    <location>
        <begin position="35"/>
        <end position="125"/>
    </location>
</feature>
<sequence length="168" mass="17892">MPAGPMTTSNRDDTAEHRKGYYVDDDLTGGHPELNWLLDDLVARVVGARHAVVLSADGLLLARSPELSKDDSDHLSAMASAFQSLARGTGRHFGGGQVRQTIVEMERAHLFVTAAGQGACLAVVGDEDADMGMIAYEMNMLVKRVGSYLSTAPRTLASPRLPNALGLS</sequence>
<organism evidence="2 4">
    <name type="scientific">Lentzea atacamensis</name>
    <dbReference type="NCBI Taxonomy" id="531938"/>
    <lineage>
        <taxon>Bacteria</taxon>
        <taxon>Bacillati</taxon>
        <taxon>Actinomycetota</taxon>
        <taxon>Actinomycetes</taxon>
        <taxon>Pseudonocardiales</taxon>
        <taxon>Pseudonocardiaceae</taxon>
        <taxon>Lentzea</taxon>
    </lineage>
</organism>
<comment type="caution">
    <text evidence="2">The sequence shown here is derived from an EMBL/GenBank/DDBJ whole genome shotgun (WGS) entry which is preliminary data.</text>
</comment>
<dbReference type="EMBL" id="QLTT01000004">
    <property type="protein sequence ID" value="RAS65978.1"/>
    <property type="molecule type" value="Genomic_DNA"/>
</dbReference>
<evidence type="ECO:0000313" key="2">
    <source>
        <dbReference type="EMBL" id="PWK84968.1"/>
    </source>
</evidence>
<dbReference type="PANTHER" id="PTHR36222">
    <property type="entry name" value="SERINE PROTEASE INHIBITOR RV3364C"/>
    <property type="match status" value="1"/>
</dbReference>
<dbReference type="Gene3D" id="3.30.450.30">
    <property type="entry name" value="Dynein light chain 2a, cytoplasmic"/>
    <property type="match status" value="1"/>
</dbReference>
<dbReference type="EMBL" id="QGHB01000007">
    <property type="protein sequence ID" value="PWK84968.1"/>
    <property type="molecule type" value="Genomic_DNA"/>
</dbReference>
<dbReference type="PANTHER" id="PTHR36222:SF1">
    <property type="entry name" value="SERINE PROTEASE INHIBITOR RV3364C"/>
    <property type="match status" value="1"/>
</dbReference>
<dbReference type="AlphaFoldDB" id="A0A316HYB7"/>
<dbReference type="Proteomes" id="UP000248714">
    <property type="component" value="Unassembled WGS sequence"/>
</dbReference>
<reference evidence="2 4" key="1">
    <citation type="submission" date="2018-05" db="EMBL/GenBank/DDBJ databases">
        <title>Genomic Encyclopedia of Type Strains, Phase IV (KMG-IV): sequencing the most valuable type-strain genomes for metagenomic binning, comparative biology and taxonomic classification.</title>
        <authorList>
            <person name="Goeker M."/>
        </authorList>
    </citation>
    <scope>NUCLEOTIDE SEQUENCE [LARGE SCALE GENOMIC DNA]</scope>
    <source>
        <strain evidence="3 5">DSM 45479</strain>
        <strain evidence="2 4">DSM 45480</strain>
    </source>
</reference>
<name>A0A316HYB7_9PSEU</name>
<dbReference type="SUPFAM" id="SSF103196">
    <property type="entry name" value="Roadblock/LC7 domain"/>
    <property type="match status" value="1"/>
</dbReference>
<dbReference type="InterPro" id="IPR004942">
    <property type="entry name" value="Roadblock/LAMTOR2_dom"/>
</dbReference>
<evidence type="ECO:0000313" key="3">
    <source>
        <dbReference type="EMBL" id="RAS65978.1"/>
    </source>
</evidence>
<gene>
    <name evidence="3" type="ORF">C8D87_104529</name>
    <name evidence="2" type="ORF">C8D88_107175</name>
</gene>
<proteinExistence type="predicted"/>
<keyword evidence="5" id="KW-1185">Reference proteome</keyword>
<evidence type="ECO:0000313" key="5">
    <source>
        <dbReference type="Proteomes" id="UP000248714"/>
    </source>
</evidence>
<dbReference type="Pfam" id="PF03259">
    <property type="entry name" value="Robl_LC7"/>
    <property type="match status" value="1"/>
</dbReference>
<accession>A0A316HYB7</accession>
<protein>
    <submittedName>
        <fullName evidence="2 3">Regulator of Ras-like GTPase activity (Roadblock/LC7/MglB family)</fullName>
    </submittedName>
</protein>
<dbReference type="Proteomes" id="UP000246005">
    <property type="component" value="Unassembled WGS sequence"/>
</dbReference>
<evidence type="ECO:0000259" key="1">
    <source>
        <dbReference type="SMART" id="SM00960"/>
    </source>
</evidence>
<dbReference type="SMART" id="SM00960">
    <property type="entry name" value="Robl_LC7"/>
    <property type="match status" value="1"/>
</dbReference>
<dbReference type="InterPro" id="IPR053141">
    <property type="entry name" value="Mycobact_SerProt_Inhib_Rv3364c"/>
</dbReference>
<evidence type="ECO:0000313" key="4">
    <source>
        <dbReference type="Proteomes" id="UP000246005"/>
    </source>
</evidence>